<gene>
    <name evidence="2" type="ORF">C8Q71DRAFT_850902</name>
</gene>
<evidence type="ECO:0000313" key="3">
    <source>
        <dbReference type="Proteomes" id="UP000814176"/>
    </source>
</evidence>
<organism evidence="2 3">
    <name type="scientific">Rhodofomes roseus</name>
    <dbReference type="NCBI Taxonomy" id="34475"/>
    <lineage>
        <taxon>Eukaryota</taxon>
        <taxon>Fungi</taxon>
        <taxon>Dikarya</taxon>
        <taxon>Basidiomycota</taxon>
        <taxon>Agaricomycotina</taxon>
        <taxon>Agaricomycetes</taxon>
        <taxon>Polyporales</taxon>
        <taxon>Rhodofomes</taxon>
    </lineage>
</organism>
<comment type="caution">
    <text evidence="2">The sequence shown here is derived from an EMBL/GenBank/DDBJ whole genome shotgun (WGS) entry which is preliminary data.</text>
</comment>
<dbReference type="GeneID" id="72007474"/>
<dbReference type="EMBL" id="JADCUA010000027">
    <property type="protein sequence ID" value="KAH9831190.1"/>
    <property type="molecule type" value="Genomic_DNA"/>
</dbReference>
<evidence type="ECO:0008006" key="4">
    <source>
        <dbReference type="Google" id="ProtNLM"/>
    </source>
</evidence>
<proteinExistence type="predicted"/>
<accession>A0ABQ8K411</accession>
<protein>
    <recommendedName>
        <fullName evidence="4">F-box domain-containing protein</fullName>
    </recommendedName>
</protein>
<evidence type="ECO:0000313" key="2">
    <source>
        <dbReference type="EMBL" id="KAH9831190.1"/>
    </source>
</evidence>
<evidence type="ECO:0000256" key="1">
    <source>
        <dbReference type="SAM" id="MobiDB-lite"/>
    </source>
</evidence>
<sequence>MSLTTLRTTSTRSRLTPVRMSDHPLATPLDLATSTPTEFTIDADDQNDLVFHVPKARKNIPRFPQELVDAIIDCLQDDRESLLACALTSQSWRPRSQTHIHRALKVTSKWHCSKAEMNYGDPFLASCIRELHIQDLSLKQPGDRAYWVDHCVPAMLSKLNRFHSLAIDSVIIQNGHDIQWGSYPDPLFPNVTKLTIRRLCFHVGAEFALFMRHFPRLTSLTLKDFTITYRISDAAAPGPRPPLRNLEIYSSSGQEFFLNWFLHQPSEAILLEMFVYSIERWQVRAPKPSLMALGASVKDLTIVFAFSSPHYLLTGDPLLPHLSSLRNLTFDHTTLFGTLYGPPSVPVLLKEISATQISTVRFRFVLDNQYAPLEQSVEKLERIKLGHTDGLLRDSQPFQSLQGVLVQIRSRDWARLRRLPSADQWIAADIEQRRVFSDTLSDLPQGIIEDSPPSARDAEREEDKDVEREIREHGSNLEWNNLKRARADYENTRETWHKAMSVVEKALPTMAASRILRIEPLEDALPERTSSSWSRHHHPHLYEHSHYALYHLP</sequence>
<dbReference type="Proteomes" id="UP000814176">
    <property type="component" value="Unassembled WGS sequence"/>
</dbReference>
<dbReference type="RefSeq" id="XP_047774351.1">
    <property type="nucleotide sequence ID" value="XM_047926742.1"/>
</dbReference>
<reference evidence="2 3" key="1">
    <citation type="journal article" date="2021" name="Environ. Microbiol.">
        <title>Gene family expansions and transcriptome signatures uncover fungal adaptations to wood decay.</title>
        <authorList>
            <person name="Hage H."/>
            <person name="Miyauchi S."/>
            <person name="Viragh M."/>
            <person name="Drula E."/>
            <person name="Min B."/>
            <person name="Chaduli D."/>
            <person name="Navarro D."/>
            <person name="Favel A."/>
            <person name="Norest M."/>
            <person name="Lesage-Meessen L."/>
            <person name="Balint B."/>
            <person name="Merenyi Z."/>
            <person name="de Eugenio L."/>
            <person name="Morin E."/>
            <person name="Martinez A.T."/>
            <person name="Baldrian P."/>
            <person name="Stursova M."/>
            <person name="Martinez M.J."/>
            <person name="Novotny C."/>
            <person name="Magnuson J.K."/>
            <person name="Spatafora J.W."/>
            <person name="Maurice S."/>
            <person name="Pangilinan J."/>
            <person name="Andreopoulos W."/>
            <person name="LaButti K."/>
            <person name="Hundley H."/>
            <person name="Na H."/>
            <person name="Kuo A."/>
            <person name="Barry K."/>
            <person name="Lipzen A."/>
            <person name="Henrissat B."/>
            <person name="Riley R."/>
            <person name="Ahrendt S."/>
            <person name="Nagy L.G."/>
            <person name="Grigoriev I.V."/>
            <person name="Martin F."/>
            <person name="Rosso M.N."/>
        </authorList>
    </citation>
    <scope>NUCLEOTIDE SEQUENCE [LARGE SCALE GENOMIC DNA]</scope>
    <source>
        <strain evidence="2 3">CIRM-BRFM 1785</strain>
    </source>
</reference>
<name>A0ABQ8K411_9APHY</name>
<keyword evidence="3" id="KW-1185">Reference proteome</keyword>
<feature type="region of interest" description="Disordered" evidence="1">
    <location>
        <begin position="444"/>
        <end position="464"/>
    </location>
</feature>